<organism evidence="13 14">
    <name type="scientific">Defluviitoga tunisiensis</name>
    <dbReference type="NCBI Taxonomy" id="1006576"/>
    <lineage>
        <taxon>Bacteria</taxon>
        <taxon>Thermotogati</taxon>
        <taxon>Thermotogota</taxon>
        <taxon>Thermotogae</taxon>
        <taxon>Petrotogales</taxon>
        <taxon>Petrotogaceae</taxon>
        <taxon>Defluviitoga</taxon>
    </lineage>
</organism>
<dbReference type="PROSITE" id="PS50991">
    <property type="entry name" value="PYR_CT"/>
    <property type="match status" value="1"/>
</dbReference>
<comment type="similarity">
    <text evidence="2 11">Belongs to the alpha-IPM synthase/homocitrate synthase family. LeuA type 1 subfamily.</text>
</comment>
<dbReference type="NCBIfam" id="NF002086">
    <property type="entry name" value="PRK00915.1-3"/>
    <property type="match status" value="1"/>
</dbReference>
<evidence type="ECO:0000313" key="13">
    <source>
        <dbReference type="EMBL" id="CEP78763.1"/>
    </source>
</evidence>
<evidence type="ECO:0000256" key="1">
    <source>
        <dbReference type="ARBA" id="ARBA00004689"/>
    </source>
</evidence>
<feature type="region of interest" description="Regulatory domain" evidence="11">
    <location>
        <begin position="391"/>
        <end position="511"/>
    </location>
</feature>
<proteinExistence type="inferred from homology"/>
<dbReference type="EC" id="2.3.3.13" evidence="3 11"/>
<dbReference type="PANTHER" id="PTHR10277:SF9">
    <property type="entry name" value="2-ISOPROPYLMALATE SYNTHASE 1, CHLOROPLASTIC-RELATED"/>
    <property type="match status" value="1"/>
</dbReference>
<dbReference type="EMBL" id="LN824141">
    <property type="protein sequence ID" value="CEP78763.1"/>
    <property type="molecule type" value="Genomic_DNA"/>
</dbReference>
<dbReference type="InterPro" id="IPR002034">
    <property type="entry name" value="AIPM/Hcit_synth_CS"/>
</dbReference>
<dbReference type="InterPro" id="IPR005671">
    <property type="entry name" value="LeuA_bact_synth"/>
</dbReference>
<keyword evidence="13" id="KW-0012">Acyltransferase</keyword>
<dbReference type="InterPro" id="IPR036230">
    <property type="entry name" value="LeuA_allosteric_dom_sf"/>
</dbReference>
<dbReference type="InterPro" id="IPR013785">
    <property type="entry name" value="Aldolase_TIM"/>
</dbReference>
<dbReference type="Pfam" id="PF22617">
    <property type="entry name" value="HCS_D2"/>
    <property type="match status" value="1"/>
</dbReference>
<keyword evidence="11" id="KW-0963">Cytoplasm</keyword>
<dbReference type="AlphaFoldDB" id="A0A0C7NZQ2"/>
<dbReference type="InterPro" id="IPR013709">
    <property type="entry name" value="2-isopropylmalate_synth_dimer"/>
</dbReference>
<comment type="pathway">
    <text evidence="1 11">Amino-acid biosynthesis; L-leucine biosynthesis; L-leucine from 3-methyl-2-oxobutanoate: step 1/4.</text>
</comment>
<keyword evidence="8 11" id="KW-0479">Metal-binding</keyword>
<dbReference type="CDD" id="cd07940">
    <property type="entry name" value="DRE_TIM_IPMS"/>
    <property type="match status" value="1"/>
</dbReference>
<dbReference type="Pfam" id="PF08502">
    <property type="entry name" value="LeuA_dimer"/>
    <property type="match status" value="1"/>
</dbReference>
<evidence type="ECO:0000256" key="9">
    <source>
        <dbReference type="ARBA" id="ARBA00023211"/>
    </source>
</evidence>
<keyword evidence="14" id="KW-1185">Reference proteome</keyword>
<keyword evidence="7 11" id="KW-0808">Transferase</keyword>
<dbReference type="HOGENOM" id="CLU_022158_0_1_0"/>
<dbReference type="GO" id="GO:0003985">
    <property type="term" value="F:acetyl-CoA C-acetyltransferase activity"/>
    <property type="evidence" value="ECO:0007669"/>
    <property type="project" value="UniProtKB-UniRule"/>
</dbReference>
<gene>
    <name evidence="11" type="primary">leuA</name>
    <name evidence="13" type="synonym">leuA3</name>
    <name evidence="13" type="ORF">DTL3_1471</name>
</gene>
<evidence type="ECO:0000256" key="4">
    <source>
        <dbReference type="ARBA" id="ARBA00018198"/>
    </source>
</evidence>
<dbReference type="STRING" id="1006576.DTL3_1471"/>
<keyword evidence="10 11" id="KW-0100">Branched-chain amino acid biosynthesis</keyword>
<keyword evidence="6 11" id="KW-0028">Amino-acid biosynthesis</keyword>
<feature type="binding site" evidence="11">
    <location>
        <position position="201"/>
    </location>
    <ligand>
        <name>Mn(2+)</name>
        <dbReference type="ChEBI" id="CHEBI:29035"/>
    </ligand>
</feature>
<dbReference type="GO" id="GO:0005737">
    <property type="term" value="C:cytoplasm"/>
    <property type="evidence" value="ECO:0007669"/>
    <property type="project" value="UniProtKB-UniRule"/>
</dbReference>
<feature type="binding site" evidence="11">
    <location>
        <position position="13"/>
    </location>
    <ligand>
        <name>Mn(2+)</name>
        <dbReference type="ChEBI" id="CHEBI:29035"/>
    </ligand>
</feature>
<comment type="subunit">
    <text evidence="11">Homodimer.</text>
</comment>
<dbReference type="SUPFAM" id="SSF110921">
    <property type="entry name" value="2-isopropylmalate synthase LeuA, allosteric (dimerisation) domain"/>
    <property type="match status" value="1"/>
</dbReference>
<dbReference type="Pfam" id="PF00682">
    <property type="entry name" value="HMGL-like"/>
    <property type="match status" value="1"/>
</dbReference>
<sequence length="511" mass="56424">MRKIKVFDTTLRDGEQSPGVNLTKEEKLAIAEQLSMLKVDVIEAGFPISSQGDFESVKTIAEKIRDVEIAALARANYKDIDCAWEAIQDAENPRIHVFIATSPIHMKYKLNMTPNQVIERAVDAVKYASKYTQNIEFSAEDASRSDLEFLYLIFEKVIQAGATVINVPDTVGYAIPQEFGTFIKKIKENTKGIDKVELSVHCHNDLGMATANTVAAVINGADQVEVAVNGIGERAGNSALEEVIMTFVTRKDFFKDIIVTQDTSQIIKLSTMVSNFTGMPVQPNKAIVGKNAFAHESGIHQDGLIKERTTYEIMDAKSIGLKNNSLVLGKHSGRHAFKEYLNASGYKVDEDTFEKLFNKFKNLADKKKNLSNADIDALISDEIYKVEDYYVLDYVSVNTGNTVLPTATIKIKVGDQVIQKAACSGDGPIDAIFKTINEVVDIPSISLVSYKIEAITEGTDALGEAIVKLKIEDEIYTGRSVESDVTYASSLAYINALNKYISKKQKKVRNV</sequence>
<evidence type="ECO:0000259" key="12">
    <source>
        <dbReference type="PROSITE" id="PS50991"/>
    </source>
</evidence>
<dbReference type="Gene3D" id="3.20.20.70">
    <property type="entry name" value="Aldolase class I"/>
    <property type="match status" value="1"/>
</dbReference>
<comment type="catalytic activity">
    <reaction evidence="11">
        <text>3-methyl-2-oxobutanoate + acetyl-CoA + H2O = (2S)-2-isopropylmalate + CoA + H(+)</text>
        <dbReference type="Rhea" id="RHEA:21524"/>
        <dbReference type="ChEBI" id="CHEBI:1178"/>
        <dbReference type="ChEBI" id="CHEBI:11851"/>
        <dbReference type="ChEBI" id="CHEBI:15377"/>
        <dbReference type="ChEBI" id="CHEBI:15378"/>
        <dbReference type="ChEBI" id="CHEBI:57287"/>
        <dbReference type="ChEBI" id="CHEBI:57288"/>
        <dbReference type="EC" id="2.3.3.13"/>
    </reaction>
</comment>
<evidence type="ECO:0000256" key="6">
    <source>
        <dbReference type="ARBA" id="ARBA00022605"/>
    </source>
</evidence>
<accession>A0A0C7NZQ2</accession>
<dbReference type="PATRIC" id="fig|1006576.9.peg.1467"/>
<dbReference type="InterPro" id="IPR054691">
    <property type="entry name" value="LeuA/HCS_post-cat"/>
</dbReference>
<keyword evidence="9 11" id="KW-0464">Manganese</keyword>
<feature type="domain" description="Pyruvate carboxyltransferase" evidence="12">
    <location>
        <begin position="4"/>
        <end position="267"/>
    </location>
</feature>
<dbReference type="Gene3D" id="3.30.160.270">
    <property type="match status" value="1"/>
</dbReference>
<dbReference type="PANTHER" id="PTHR10277">
    <property type="entry name" value="HOMOCITRATE SYNTHASE-RELATED"/>
    <property type="match status" value="1"/>
</dbReference>
<dbReference type="PROSITE" id="PS00816">
    <property type="entry name" value="AIPM_HOMOCIT_SYNTH_2"/>
    <property type="match status" value="1"/>
</dbReference>
<dbReference type="PROSITE" id="PS00815">
    <property type="entry name" value="AIPM_HOMOCIT_SYNTH_1"/>
    <property type="match status" value="1"/>
</dbReference>
<dbReference type="UniPathway" id="UPA00048">
    <property type="reaction ID" value="UER00070"/>
</dbReference>
<dbReference type="SMART" id="SM00917">
    <property type="entry name" value="LeuA_dimer"/>
    <property type="match status" value="1"/>
</dbReference>
<dbReference type="InterPro" id="IPR000891">
    <property type="entry name" value="PYR_CT"/>
</dbReference>
<evidence type="ECO:0000256" key="7">
    <source>
        <dbReference type="ARBA" id="ARBA00022679"/>
    </source>
</evidence>
<dbReference type="Gene3D" id="1.10.238.260">
    <property type="match status" value="1"/>
</dbReference>
<evidence type="ECO:0000256" key="3">
    <source>
        <dbReference type="ARBA" id="ARBA00012973"/>
    </source>
</evidence>
<comment type="cofactor">
    <cofactor evidence="11">
        <name>Mn(2+)</name>
        <dbReference type="ChEBI" id="CHEBI:29035"/>
    </cofactor>
</comment>
<dbReference type="FunFam" id="3.20.20.70:FF:000010">
    <property type="entry name" value="2-isopropylmalate synthase"/>
    <property type="match status" value="1"/>
</dbReference>
<evidence type="ECO:0000256" key="5">
    <source>
        <dbReference type="ARBA" id="ARBA00022430"/>
    </source>
</evidence>
<comment type="function">
    <text evidence="11">Catalyzes the condensation of the acetyl group of acetyl-CoA with 3-methyl-2-oxobutanoate (2-ketoisovalerate) to form 3-carboxy-3-hydroxy-4-methylpentanoate (2-isopropylmalate).</text>
</comment>
<name>A0A0C7NZQ2_DEFTU</name>
<evidence type="ECO:0000256" key="10">
    <source>
        <dbReference type="ARBA" id="ARBA00023304"/>
    </source>
</evidence>
<feature type="binding site" evidence="11">
    <location>
        <position position="203"/>
    </location>
    <ligand>
        <name>Mn(2+)</name>
        <dbReference type="ChEBI" id="CHEBI:29035"/>
    </ligand>
</feature>
<evidence type="ECO:0000256" key="11">
    <source>
        <dbReference type="HAMAP-Rule" id="MF_01025"/>
    </source>
</evidence>
<reference evidence="14" key="1">
    <citation type="submission" date="2014-11" db="EMBL/GenBank/DDBJ databases">
        <authorList>
            <person name="Wibberg D."/>
        </authorList>
    </citation>
    <scope>NUCLEOTIDE SEQUENCE [LARGE SCALE GENOMIC DNA]</scope>
    <source>
        <strain evidence="14">L3</strain>
    </source>
</reference>
<dbReference type="OrthoDB" id="9804858at2"/>
<evidence type="ECO:0000256" key="8">
    <source>
        <dbReference type="ARBA" id="ARBA00022723"/>
    </source>
</evidence>
<dbReference type="FunFam" id="1.10.238.260:FF:000001">
    <property type="entry name" value="2-isopropylmalate synthase"/>
    <property type="match status" value="1"/>
</dbReference>
<dbReference type="Proteomes" id="UP000032809">
    <property type="component" value="Chromosome I"/>
</dbReference>
<dbReference type="InterPro" id="IPR050073">
    <property type="entry name" value="2-IPM_HCS-like"/>
</dbReference>
<dbReference type="KEGG" id="dtn:DTL3_1471"/>
<dbReference type="HAMAP" id="MF_01025">
    <property type="entry name" value="LeuA_type1"/>
    <property type="match status" value="1"/>
</dbReference>
<dbReference type="GO" id="GO:0009098">
    <property type="term" value="P:L-leucine biosynthetic process"/>
    <property type="evidence" value="ECO:0007669"/>
    <property type="project" value="UniProtKB-UniRule"/>
</dbReference>
<protein>
    <recommendedName>
        <fullName evidence="4 11">2-isopropylmalate synthase</fullName>
        <ecNumber evidence="3 11">2.3.3.13</ecNumber>
    </recommendedName>
    <alternativeName>
        <fullName evidence="11">Alpha-IPM synthase</fullName>
    </alternativeName>
    <alternativeName>
        <fullName evidence="11">Alpha-isopropylmalate synthase</fullName>
    </alternativeName>
</protein>
<dbReference type="RefSeq" id="WP_045088148.1">
    <property type="nucleotide sequence ID" value="NZ_LN824141.1"/>
</dbReference>
<keyword evidence="5 11" id="KW-0432">Leucine biosynthesis</keyword>
<dbReference type="NCBIfam" id="TIGR00973">
    <property type="entry name" value="leuA_bact"/>
    <property type="match status" value="1"/>
</dbReference>
<dbReference type="GO" id="GO:0030145">
    <property type="term" value="F:manganese ion binding"/>
    <property type="evidence" value="ECO:0007669"/>
    <property type="project" value="UniProtKB-UniRule"/>
</dbReference>
<evidence type="ECO:0000256" key="2">
    <source>
        <dbReference type="ARBA" id="ARBA00009396"/>
    </source>
</evidence>
<dbReference type="GO" id="GO:0003852">
    <property type="term" value="F:2-isopropylmalate synthase activity"/>
    <property type="evidence" value="ECO:0007669"/>
    <property type="project" value="UniProtKB-UniRule"/>
</dbReference>
<evidence type="ECO:0000313" key="14">
    <source>
        <dbReference type="Proteomes" id="UP000032809"/>
    </source>
</evidence>
<feature type="binding site" evidence="11">
    <location>
        <position position="237"/>
    </location>
    <ligand>
        <name>Mn(2+)</name>
        <dbReference type="ChEBI" id="CHEBI:29035"/>
    </ligand>
</feature>
<dbReference type="SUPFAM" id="SSF51569">
    <property type="entry name" value="Aldolase"/>
    <property type="match status" value="1"/>
</dbReference>